<dbReference type="Proteomes" id="UP000053748">
    <property type="component" value="Unassembled WGS sequence"/>
</dbReference>
<gene>
    <name evidence="2" type="ORF">AL544_004500</name>
</gene>
<accession>A0A2J9VK77</accession>
<keyword evidence="1" id="KW-1133">Transmembrane helix</keyword>
<evidence type="ECO:0000313" key="2">
    <source>
        <dbReference type="EMBL" id="PNM64180.1"/>
    </source>
</evidence>
<protein>
    <submittedName>
        <fullName evidence="2">Pilus assembly protein TadF</fullName>
    </submittedName>
</protein>
<dbReference type="InterPro" id="IPR031582">
    <property type="entry name" value="TadF"/>
</dbReference>
<keyword evidence="3" id="KW-1185">Reference proteome</keyword>
<dbReference type="Pfam" id="PF16964">
    <property type="entry name" value="TadF"/>
    <property type="match status" value="1"/>
</dbReference>
<comment type="caution">
    <text evidence="2">The sequence shown here is derived from an EMBL/GenBank/DDBJ whole genome shotgun (WGS) entry which is preliminary data.</text>
</comment>
<organism evidence="2 3">
    <name type="scientific">Vibrio mimicus</name>
    <dbReference type="NCBI Taxonomy" id="674"/>
    <lineage>
        <taxon>Bacteria</taxon>
        <taxon>Pseudomonadati</taxon>
        <taxon>Pseudomonadota</taxon>
        <taxon>Gammaproteobacteria</taxon>
        <taxon>Vibrionales</taxon>
        <taxon>Vibrionaceae</taxon>
        <taxon>Vibrio</taxon>
    </lineage>
</organism>
<keyword evidence="1" id="KW-0472">Membrane</keyword>
<evidence type="ECO:0000256" key="1">
    <source>
        <dbReference type="SAM" id="Phobius"/>
    </source>
</evidence>
<evidence type="ECO:0000313" key="3">
    <source>
        <dbReference type="Proteomes" id="UP000053748"/>
    </source>
</evidence>
<dbReference type="EMBL" id="LOSJ02000001">
    <property type="protein sequence ID" value="PNM64180.1"/>
    <property type="molecule type" value="Genomic_DNA"/>
</dbReference>
<reference evidence="2" key="1">
    <citation type="submission" date="2017-12" db="EMBL/GenBank/DDBJ databases">
        <title>FDA dAtabase for Regulatory Grade micrObial Sequences (FDA-ARGOS): Supporting development and validation of Infectious Disease Dx tests.</title>
        <authorList>
            <person name="Hoffmann M."/>
            <person name="Allard M."/>
            <person name="Evans P."/>
            <person name="Brown E."/>
            <person name="Tallon L.J."/>
            <person name="Sadzewicz L."/>
            <person name="Sengamalay N."/>
            <person name="Ott S."/>
            <person name="Godinez A."/>
            <person name="Nagaraj S."/>
            <person name="Vavikolanu K."/>
            <person name="Aluvathingal J."/>
            <person name="Nadendla S."/>
            <person name="Hobson J."/>
            <person name="Sichtig H."/>
        </authorList>
    </citation>
    <scope>NUCLEOTIDE SEQUENCE [LARGE SCALE GENOMIC DNA]</scope>
    <source>
        <strain evidence="2">FDAARGOS_113</strain>
    </source>
</reference>
<dbReference type="STRING" id="674.VM_16680"/>
<dbReference type="OrthoDB" id="5876198at2"/>
<proteinExistence type="predicted"/>
<sequence length="202" mass="22598">MQVNVSPKRQRGAFMVELALVMVVFSALFAILINYSIAINKKGQLDRVAYSLTTILAERKQLFGSQFNVCNYGTSDCDRKINDLYALAASSMRRMLPTFDESQFGLRIEQVSIDVEDLPDGKVNYKKRYDKLEKGNVAKCAMGNAQSMSKQEAIDLLPITSRKRRLPLYQVSVCYSTPFNILGIGSGDVTHIVATSYSFARV</sequence>
<dbReference type="AlphaFoldDB" id="A0A2J9VK77"/>
<feature type="transmembrane region" description="Helical" evidence="1">
    <location>
        <begin position="12"/>
        <end position="37"/>
    </location>
</feature>
<dbReference type="RefSeq" id="WP_001198033.1">
    <property type="nucleotide sequence ID" value="NZ_CAWMSS010000002.1"/>
</dbReference>
<keyword evidence="1" id="KW-0812">Transmembrane</keyword>
<name>A0A2J9VK77_VIBMI</name>